<proteinExistence type="predicted"/>
<protein>
    <submittedName>
        <fullName evidence="1">Uncharacterized protein</fullName>
    </submittedName>
</protein>
<sequence>MLGCLAQIDGDNNENNKILTACAFAHYDLISYLASPGHYI</sequence>
<dbReference type="Proteomes" id="UP000250123">
    <property type="component" value="Chromosome SHEWBE"/>
</dbReference>
<dbReference type="KEGG" id="sbk:SHEWBE_0140"/>
<organism evidence="1 2">
    <name type="scientific">Shewanella benthica</name>
    <dbReference type="NCBI Taxonomy" id="43661"/>
    <lineage>
        <taxon>Bacteria</taxon>
        <taxon>Pseudomonadati</taxon>
        <taxon>Pseudomonadota</taxon>
        <taxon>Gammaproteobacteria</taxon>
        <taxon>Alteromonadales</taxon>
        <taxon>Shewanellaceae</taxon>
        <taxon>Shewanella</taxon>
    </lineage>
</organism>
<evidence type="ECO:0000313" key="1">
    <source>
        <dbReference type="EMBL" id="SQH74141.1"/>
    </source>
</evidence>
<name>A0A330LW94_9GAMM</name>
<dbReference type="AlphaFoldDB" id="A0A330LW94"/>
<accession>A0A330LW94</accession>
<reference evidence="2" key="1">
    <citation type="submission" date="2018-06" db="EMBL/GenBank/DDBJ databases">
        <authorList>
            <person name="Cea G.-C."/>
            <person name="William W."/>
        </authorList>
    </citation>
    <scope>NUCLEOTIDE SEQUENCE [LARGE SCALE GENOMIC DNA]</scope>
    <source>
        <strain evidence="2">DB21MT-2</strain>
    </source>
</reference>
<gene>
    <name evidence="1" type="ORF">SHEWBE_0140</name>
</gene>
<evidence type="ECO:0000313" key="2">
    <source>
        <dbReference type="Proteomes" id="UP000250123"/>
    </source>
</evidence>
<dbReference type="EMBL" id="LS483452">
    <property type="protein sequence ID" value="SQH74141.1"/>
    <property type="molecule type" value="Genomic_DNA"/>
</dbReference>